<dbReference type="Pfam" id="PF00149">
    <property type="entry name" value="Metallophos"/>
    <property type="match status" value="1"/>
</dbReference>
<evidence type="ECO:0000313" key="7">
    <source>
        <dbReference type="EMBL" id="EQB61081.1"/>
    </source>
</evidence>
<protein>
    <recommendedName>
        <fullName evidence="1">protein-serine/threonine phosphatase</fullName>
        <ecNumber evidence="1">3.1.3.16</ecNumber>
    </recommendedName>
</protein>
<dbReference type="InterPro" id="IPR029052">
    <property type="entry name" value="Metallo-depent_PP-like"/>
</dbReference>
<keyword evidence="3" id="KW-0378">Hydrolase</keyword>
<dbReference type="GO" id="GO:0004722">
    <property type="term" value="F:protein serine/threonine phosphatase activity"/>
    <property type="evidence" value="ECO:0007669"/>
    <property type="project" value="UniProtKB-EC"/>
</dbReference>
<dbReference type="SUPFAM" id="SSF56300">
    <property type="entry name" value="Metallo-dependent phosphatases"/>
    <property type="match status" value="1"/>
</dbReference>
<dbReference type="InterPro" id="IPR006186">
    <property type="entry name" value="Ser/Thr-sp_prot-phosphatase"/>
</dbReference>
<reference evidence="7 8" key="1">
    <citation type="journal article" date="2013" name="BMC Genomics">
        <title>Genome sequencing and comparative genomics of honey bee microsporidia, Nosema apis reveal novel insights into host-parasite interactions.</title>
        <authorList>
            <person name="Chen Yp."/>
            <person name="Pettis J.S."/>
            <person name="Zhao Y."/>
            <person name="Liu X."/>
            <person name="Tallon L.J."/>
            <person name="Sadzewicz L.D."/>
            <person name="Li R."/>
            <person name="Zheng H."/>
            <person name="Huang S."/>
            <person name="Zhang X."/>
            <person name="Hamilton M.C."/>
            <person name="Pernal S.F."/>
            <person name="Melathopoulos A.P."/>
            <person name="Yan X."/>
            <person name="Evans J.D."/>
        </authorList>
    </citation>
    <scope>NUCLEOTIDE SEQUENCE [LARGE SCALE GENOMIC DNA]</scope>
    <source>
        <strain evidence="7 8">BRL 01</strain>
    </source>
</reference>
<comment type="catalytic activity">
    <reaction evidence="5">
        <text>O-phospho-L-threonyl-[protein] + H2O = L-threonyl-[protein] + phosphate</text>
        <dbReference type="Rhea" id="RHEA:47004"/>
        <dbReference type="Rhea" id="RHEA-COMP:11060"/>
        <dbReference type="Rhea" id="RHEA-COMP:11605"/>
        <dbReference type="ChEBI" id="CHEBI:15377"/>
        <dbReference type="ChEBI" id="CHEBI:30013"/>
        <dbReference type="ChEBI" id="CHEBI:43474"/>
        <dbReference type="ChEBI" id="CHEBI:61977"/>
        <dbReference type="EC" id="3.1.3.16"/>
    </reaction>
</comment>
<sequence>MHKHISKILNLNQLTINEIEEICLKAIEILILDPNIPNVSTPVSVCGDIHGQLFDLIGLLKIDGTPKHRKYIFLGNYVNGNENSLECFLLLLCYKIMYPHNIFLIRGNNEQQDINKTYNFYNLLINKYGSKIWRLICDVFTYLYLGCLIDGRVLCVHAGISPKTLSLNHFKRINRFDCLNLENELEDLTCSDPFDGTGFSAMDRASGYFYGSDVTNIFLECNDLSSIIRSHQIVFEGYKFHFPDKNVATVWGAPNFINKFRNPGSFIRVESDLIINDQRLCIYCDSPQTTEMLNSVYDLYPM</sequence>
<proteinExistence type="predicted"/>
<evidence type="ECO:0000256" key="5">
    <source>
        <dbReference type="ARBA" id="ARBA00048336"/>
    </source>
</evidence>
<dbReference type="EC" id="3.1.3.16" evidence="1"/>
<name>T0MD02_9MICR</name>
<evidence type="ECO:0000256" key="4">
    <source>
        <dbReference type="ARBA" id="ARBA00023211"/>
    </source>
</evidence>
<evidence type="ECO:0000256" key="2">
    <source>
        <dbReference type="ARBA" id="ARBA00022723"/>
    </source>
</evidence>
<dbReference type="PANTHER" id="PTHR45619">
    <property type="entry name" value="SERINE/THREONINE-PROTEIN PHOSPHATASE PP2A-RELATED"/>
    <property type="match status" value="1"/>
</dbReference>
<dbReference type="AlphaFoldDB" id="T0MD02"/>
<feature type="domain" description="Serine/threonine specific protein phosphatases" evidence="6">
    <location>
        <begin position="14"/>
        <end position="284"/>
    </location>
</feature>
<dbReference type="Proteomes" id="UP000053780">
    <property type="component" value="Unassembled WGS sequence"/>
</dbReference>
<dbReference type="InterPro" id="IPR004843">
    <property type="entry name" value="Calcineurin-like_PHP"/>
</dbReference>
<evidence type="ECO:0000313" key="8">
    <source>
        <dbReference type="Proteomes" id="UP000053780"/>
    </source>
</evidence>
<keyword evidence="2" id="KW-0479">Metal-binding</keyword>
<dbReference type="VEuPathDB" id="MicrosporidiaDB:NAPIS_ORF01352"/>
<keyword evidence="4" id="KW-0464">Manganese</keyword>
<organism evidence="7 8">
    <name type="scientific">Vairimorpha apis BRL 01</name>
    <dbReference type="NCBI Taxonomy" id="1037528"/>
    <lineage>
        <taxon>Eukaryota</taxon>
        <taxon>Fungi</taxon>
        <taxon>Fungi incertae sedis</taxon>
        <taxon>Microsporidia</taxon>
        <taxon>Nosematidae</taxon>
        <taxon>Vairimorpha</taxon>
    </lineage>
</organism>
<dbReference type="EMBL" id="KE647180">
    <property type="protein sequence ID" value="EQB61081.1"/>
    <property type="molecule type" value="Genomic_DNA"/>
</dbReference>
<dbReference type="SMART" id="SM00156">
    <property type="entry name" value="PP2Ac"/>
    <property type="match status" value="1"/>
</dbReference>
<evidence type="ECO:0000256" key="1">
    <source>
        <dbReference type="ARBA" id="ARBA00013081"/>
    </source>
</evidence>
<keyword evidence="8" id="KW-1185">Reference proteome</keyword>
<dbReference type="PRINTS" id="PR00114">
    <property type="entry name" value="STPHPHTASE"/>
</dbReference>
<dbReference type="OrthoDB" id="1930084at2759"/>
<accession>T0MD02</accession>
<gene>
    <name evidence="7" type="ORF">NAPIS_ORF01352</name>
</gene>
<dbReference type="InterPro" id="IPR047129">
    <property type="entry name" value="PPA2-like"/>
</dbReference>
<dbReference type="HOGENOM" id="CLU_004962_0_0_1"/>
<evidence type="ECO:0000259" key="6">
    <source>
        <dbReference type="SMART" id="SM00156"/>
    </source>
</evidence>
<evidence type="ECO:0000256" key="3">
    <source>
        <dbReference type="ARBA" id="ARBA00022801"/>
    </source>
</evidence>
<dbReference type="GO" id="GO:0046872">
    <property type="term" value="F:metal ion binding"/>
    <property type="evidence" value="ECO:0007669"/>
    <property type="project" value="UniProtKB-KW"/>
</dbReference>
<dbReference type="Gene3D" id="3.60.21.10">
    <property type="match status" value="1"/>
</dbReference>